<feature type="signal peptide" evidence="4">
    <location>
        <begin position="1"/>
        <end position="34"/>
    </location>
</feature>
<dbReference type="PANTHER" id="PTHR30290:SF38">
    <property type="entry name" value="D,D-DIPEPTIDE-BINDING PERIPLASMIC PROTEIN DDPA-RELATED"/>
    <property type="match status" value="1"/>
</dbReference>
<dbReference type="GO" id="GO:1904680">
    <property type="term" value="F:peptide transmembrane transporter activity"/>
    <property type="evidence" value="ECO:0007669"/>
    <property type="project" value="TreeGrafter"/>
</dbReference>
<dbReference type="Proteomes" id="UP000332515">
    <property type="component" value="Unassembled WGS sequence"/>
</dbReference>
<gene>
    <name evidence="6" type="ORF">F0357_01480</name>
</gene>
<evidence type="ECO:0000259" key="5">
    <source>
        <dbReference type="Pfam" id="PF00496"/>
    </source>
</evidence>
<keyword evidence="7" id="KW-1185">Reference proteome</keyword>
<evidence type="ECO:0000313" key="6">
    <source>
        <dbReference type="EMBL" id="MQT11364.1"/>
    </source>
</evidence>
<dbReference type="GO" id="GO:0015833">
    <property type="term" value="P:peptide transport"/>
    <property type="evidence" value="ECO:0007669"/>
    <property type="project" value="TreeGrafter"/>
</dbReference>
<comment type="similarity">
    <text evidence="2">Belongs to the bacterial solute-binding protein 5 family.</text>
</comment>
<name>A0A6A7XXK5_9HYPH</name>
<dbReference type="Gene3D" id="3.10.105.10">
    <property type="entry name" value="Dipeptide-binding Protein, Domain 3"/>
    <property type="match status" value="1"/>
</dbReference>
<dbReference type="PIRSF" id="PIRSF002741">
    <property type="entry name" value="MppA"/>
    <property type="match status" value="1"/>
</dbReference>
<dbReference type="EMBL" id="VWNA01000001">
    <property type="protein sequence ID" value="MQT11364.1"/>
    <property type="molecule type" value="Genomic_DNA"/>
</dbReference>
<protein>
    <submittedName>
        <fullName evidence="6">ABC transporter substrate-binding protein</fullName>
    </submittedName>
</protein>
<dbReference type="SUPFAM" id="SSF53850">
    <property type="entry name" value="Periplasmic binding protein-like II"/>
    <property type="match status" value="1"/>
</dbReference>
<proteinExistence type="inferred from homology"/>
<feature type="chain" id="PRO_5025620935" evidence="4">
    <location>
        <begin position="35"/>
        <end position="539"/>
    </location>
</feature>
<feature type="domain" description="Solute-binding protein family 5" evidence="5">
    <location>
        <begin position="85"/>
        <end position="448"/>
    </location>
</feature>
<dbReference type="Gene3D" id="3.90.76.10">
    <property type="entry name" value="Dipeptide-binding Protein, Domain 1"/>
    <property type="match status" value="1"/>
</dbReference>
<comment type="caution">
    <text evidence="6">The sequence shown here is derived from an EMBL/GenBank/DDBJ whole genome shotgun (WGS) entry which is preliminary data.</text>
</comment>
<evidence type="ECO:0000313" key="7">
    <source>
        <dbReference type="Proteomes" id="UP000332515"/>
    </source>
</evidence>
<evidence type="ECO:0000256" key="4">
    <source>
        <dbReference type="SAM" id="SignalP"/>
    </source>
</evidence>
<dbReference type="InterPro" id="IPR030678">
    <property type="entry name" value="Peptide/Ni-bd"/>
</dbReference>
<dbReference type="CDD" id="cd08517">
    <property type="entry name" value="PBP2_NikA_DppA_OppA_like_13"/>
    <property type="match status" value="1"/>
</dbReference>
<dbReference type="RefSeq" id="WP_153477961.1">
    <property type="nucleotide sequence ID" value="NZ_VWNA01000001.1"/>
</dbReference>
<keyword evidence="3 4" id="KW-0732">Signal</keyword>
<organism evidence="6 7">
    <name type="scientific">Segnochrobactrum spirostomi</name>
    <dbReference type="NCBI Taxonomy" id="2608987"/>
    <lineage>
        <taxon>Bacteria</taxon>
        <taxon>Pseudomonadati</taxon>
        <taxon>Pseudomonadota</taxon>
        <taxon>Alphaproteobacteria</taxon>
        <taxon>Hyphomicrobiales</taxon>
        <taxon>Segnochrobactraceae</taxon>
        <taxon>Segnochrobactrum</taxon>
    </lineage>
</organism>
<accession>A0A6A7XXK5</accession>
<dbReference type="Gene3D" id="3.40.190.10">
    <property type="entry name" value="Periplasmic binding protein-like II"/>
    <property type="match status" value="1"/>
</dbReference>
<dbReference type="PROSITE" id="PS51318">
    <property type="entry name" value="TAT"/>
    <property type="match status" value="1"/>
</dbReference>
<evidence type="ECO:0000256" key="3">
    <source>
        <dbReference type="ARBA" id="ARBA00022729"/>
    </source>
</evidence>
<dbReference type="InterPro" id="IPR039424">
    <property type="entry name" value="SBP_5"/>
</dbReference>
<dbReference type="Pfam" id="PF00496">
    <property type="entry name" value="SBP_bac_5"/>
    <property type="match status" value="1"/>
</dbReference>
<dbReference type="GO" id="GO:0043190">
    <property type="term" value="C:ATP-binding cassette (ABC) transporter complex"/>
    <property type="evidence" value="ECO:0007669"/>
    <property type="project" value="InterPro"/>
</dbReference>
<evidence type="ECO:0000256" key="1">
    <source>
        <dbReference type="ARBA" id="ARBA00004418"/>
    </source>
</evidence>
<sequence>MNGGIFTFAPTRRGFLAGTATLLASTALTRPVFADDTPTPGGTLVVAADTEPRNLNPAIVASNGVFYVASKVIEPLAEMTFDGPPRPVLATSWQGSADGLSFTFNLRKNVAFHDGEPFTSADVAFSALQVWKPLQNLGQVVFANLATVDTPDKHTAIFRFSKPTPPQLIENALPALTSVLPKHLYDGTDIANNPHNIQLVGTGPFQLTEYAQGQYYRLTKNPNYWDTGKPYLDGIVYRVLPDRASTSAALESGEVQLSAFSGVPLVDLKRLATLPQLSVITKGYEGITYQLTLEINHANKVLSDVRVRRALAHAIDQKVIVDTIFLGYAQAAQGPIPETAKTFFADGLPTYPFDPKAAEKLLDEAGHKKDKNGVRFRLRLLPAPWFEQTVQTGTYVRQALKAVGIEVEIVSHDAAGHTKAVYTDRDFDIAIGSPVYRNDPAISTTILFQGGLKKGIPFSNQYNFDDPKLDAVIAEAAITIDTAKRIELYKEFQRIVVDELPILNLVNFTFVTVANKAVHNVSNNPRWATSSWYDTWLTH</sequence>
<comment type="subcellular location">
    <subcellularLocation>
        <location evidence="1">Periplasm</location>
    </subcellularLocation>
</comment>
<reference evidence="6 7" key="1">
    <citation type="submission" date="2019-09" db="EMBL/GenBank/DDBJ databases">
        <title>Segnochrobactrum spirostomi gen. nov., sp. nov., isolated from the ciliate Spirostomum cf. yagiui and description of a novel family, Segnochrobactraceae fam. nov. within the order Rhizobiales of the class Alphaproteobacteria.</title>
        <authorList>
            <person name="Akter S."/>
            <person name="Shazib S.U.A."/>
            <person name="Shin M.K."/>
        </authorList>
    </citation>
    <scope>NUCLEOTIDE SEQUENCE [LARGE SCALE GENOMIC DNA]</scope>
    <source>
        <strain evidence="6 7">Sp-1</strain>
    </source>
</reference>
<evidence type="ECO:0000256" key="2">
    <source>
        <dbReference type="ARBA" id="ARBA00005695"/>
    </source>
</evidence>
<dbReference type="InterPro" id="IPR006311">
    <property type="entry name" value="TAT_signal"/>
</dbReference>
<dbReference type="PANTHER" id="PTHR30290">
    <property type="entry name" value="PERIPLASMIC BINDING COMPONENT OF ABC TRANSPORTER"/>
    <property type="match status" value="1"/>
</dbReference>
<dbReference type="GO" id="GO:0030288">
    <property type="term" value="C:outer membrane-bounded periplasmic space"/>
    <property type="evidence" value="ECO:0007669"/>
    <property type="project" value="UniProtKB-ARBA"/>
</dbReference>
<dbReference type="AlphaFoldDB" id="A0A6A7XXK5"/>
<dbReference type="InterPro" id="IPR000914">
    <property type="entry name" value="SBP_5_dom"/>
</dbReference>